<evidence type="ECO:0000313" key="6">
    <source>
        <dbReference type="Proteomes" id="UP000616201"/>
    </source>
</evidence>
<dbReference type="Pfam" id="PF04079">
    <property type="entry name" value="SMC_ScpB"/>
    <property type="match status" value="1"/>
</dbReference>
<evidence type="ECO:0000256" key="3">
    <source>
        <dbReference type="ARBA" id="ARBA00022829"/>
    </source>
</evidence>
<sequence length="186" mass="21176">MKAALLHIEAILFANEGGLALQDVLHVANHAFDEVISKNELIGYLEQIKEKYEAEEHIFSLHVFNGHYQFLTKEEYHPTLQHLEAYKDNRKLSQAALETLSIIAYRQPITKLEIEEIRGVNCDYSVQKLLEKNLIQIQGKAETVGKPILYGTSQQFMNHFGLKDVSELPQLKDLVTAENSIGEAEE</sequence>
<gene>
    <name evidence="5" type="primary">scpB</name>
    <name evidence="5" type="ORF">C4F49_02630</name>
</gene>
<dbReference type="NCBIfam" id="TIGR00281">
    <property type="entry name" value="SMC-Scp complex subunit ScpB"/>
    <property type="match status" value="1"/>
</dbReference>
<accession>A0A928UXG9</accession>
<dbReference type="AlphaFoldDB" id="A0A928UXG9"/>
<evidence type="ECO:0000313" key="5">
    <source>
        <dbReference type="EMBL" id="MBE8712577.1"/>
    </source>
</evidence>
<dbReference type="PIRSF" id="PIRSF019345">
    <property type="entry name" value="ScpB"/>
    <property type="match status" value="1"/>
</dbReference>
<keyword evidence="6" id="KW-1185">Reference proteome</keyword>
<comment type="caution">
    <text evidence="5">The sequence shown here is derived from an EMBL/GenBank/DDBJ whole genome shotgun (WGS) entry which is preliminary data.</text>
</comment>
<keyword evidence="2" id="KW-0132">Cell division</keyword>
<proteinExistence type="predicted"/>
<dbReference type="PANTHER" id="PTHR34298:SF2">
    <property type="entry name" value="SEGREGATION AND CONDENSATION PROTEIN B"/>
    <property type="match status" value="1"/>
</dbReference>
<dbReference type="SUPFAM" id="SSF46785">
    <property type="entry name" value="Winged helix' DNA-binding domain"/>
    <property type="match status" value="2"/>
</dbReference>
<dbReference type="PANTHER" id="PTHR34298">
    <property type="entry name" value="SEGREGATION AND CONDENSATION PROTEIN B"/>
    <property type="match status" value="1"/>
</dbReference>
<dbReference type="GO" id="GO:0051301">
    <property type="term" value="P:cell division"/>
    <property type="evidence" value="ECO:0007669"/>
    <property type="project" value="UniProtKB-KW"/>
</dbReference>
<dbReference type="InterPro" id="IPR005234">
    <property type="entry name" value="ScpB_csome_segregation"/>
</dbReference>
<keyword evidence="4" id="KW-0131">Cell cycle</keyword>
<organism evidence="5 6">
    <name type="scientific">Sphingobacterium hungaricum</name>
    <dbReference type="NCBI Taxonomy" id="2082723"/>
    <lineage>
        <taxon>Bacteria</taxon>
        <taxon>Pseudomonadati</taxon>
        <taxon>Bacteroidota</taxon>
        <taxon>Sphingobacteriia</taxon>
        <taxon>Sphingobacteriales</taxon>
        <taxon>Sphingobacteriaceae</taxon>
        <taxon>Sphingobacterium</taxon>
    </lineage>
</organism>
<evidence type="ECO:0000256" key="2">
    <source>
        <dbReference type="ARBA" id="ARBA00022618"/>
    </source>
</evidence>
<keyword evidence="3" id="KW-0159">Chromosome partition</keyword>
<name>A0A928UXG9_9SPHI</name>
<dbReference type="Proteomes" id="UP000616201">
    <property type="component" value="Unassembled WGS sequence"/>
</dbReference>
<evidence type="ECO:0000256" key="4">
    <source>
        <dbReference type="ARBA" id="ARBA00023306"/>
    </source>
</evidence>
<dbReference type="InterPro" id="IPR036390">
    <property type="entry name" value="WH_DNA-bd_sf"/>
</dbReference>
<evidence type="ECO:0000256" key="1">
    <source>
        <dbReference type="ARBA" id="ARBA00022490"/>
    </source>
</evidence>
<dbReference type="EMBL" id="PRDK01000001">
    <property type="protein sequence ID" value="MBE8712577.1"/>
    <property type="molecule type" value="Genomic_DNA"/>
</dbReference>
<dbReference type="GO" id="GO:0051304">
    <property type="term" value="P:chromosome separation"/>
    <property type="evidence" value="ECO:0007669"/>
    <property type="project" value="InterPro"/>
</dbReference>
<dbReference type="Gene3D" id="1.10.10.10">
    <property type="entry name" value="Winged helix-like DNA-binding domain superfamily/Winged helix DNA-binding domain"/>
    <property type="match status" value="2"/>
</dbReference>
<reference evidence="5" key="1">
    <citation type="submission" date="2018-02" db="EMBL/GenBank/DDBJ databases">
        <authorList>
            <person name="Vasarhelyi B.M."/>
            <person name="Deshmukh S."/>
            <person name="Balint B."/>
            <person name="Kukolya J."/>
        </authorList>
    </citation>
    <scope>NUCLEOTIDE SEQUENCE</scope>
    <source>
        <strain evidence="5">KB22</strain>
    </source>
</reference>
<dbReference type="RefSeq" id="WP_196934907.1">
    <property type="nucleotide sequence ID" value="NZ_MU158698.1"/>
</dbReference>
<keyword evidence="1" id="KW-0963">Cytoplasm</keyword>
<protein>
    <submittedName>
        <fullName evidence="5">SMC-Scp complex subunit ScpB</fullName>
    </submittedName>
</protein>
<dbReference type="InterPro" id="IPR036388">
    <property type="entry name" value="WH-like_DNA-bd_sf"/>
</dbReference>